<accession>A0A1G2CLD4</accession>
<dbReference type="EMBL" id="MHLB01000019">
    <property type="protein sequence ID" value="OGZ02214.1"/>
    <property type="molecule type" value="Genomic_DNA"/>
</dbReference>
<gene>
    <name evidence="1" type="ORF">A2946_03710</name>
</gene>
<evidence type="ECO:0000313" key="1">
    <source>
        <dbReference type="EMBL" id="OGZ02214.1"/>
    </source>
</evidence>
<name>A0A1G2CLD4_9BACT</name>
<proteinExistence type="predicted"/>
<evidence type="ECO:0000313" key="2">
    <source>
        <dbReference type="Proteomes" id="UP000178348"/>
    </source>
</evidence>
<sequence>MRKTIKKGAQKKTDKGIGVILEHIDSRLDIVVEGQHALGVQINHVDGKVDTLREEMNYKFDAVFDELHLIRNDLKEKVGRDEFTVLEKRMAVLEKRVAHISK</sequence>
<reference evidence="1 2" key="1">
    <citation type="journal article" date="2016" name="Nat. Commun.">
        <title>Thousands of microbial genomes shed light on interconnected biogeochemical processes in an aquifer system.</title>
        <authorList>
            <person name="Anantharaman K."/>
            <person name="Brown C.T."/>
            <person name="Hug L.A."/>
            <person name="Sharon I."/>
            <person name="Castelle C.J."/>
            <person name="Probst A.J."/>
            <person name="Thomas B.C."/>
            <person name="Singh A."/>
            <person name="Wilkins M.J."/>
            <person name="Karaoz U."/>
            <person name="Brodie E.L."/>
            <person name="Williams K.H."/>
            <person name="Hubbard S.S."/>
            <person name="Banfield J.F."/>
        </authorList>
    </citation>
    <scope>NUCLEOTIDE SEQUENCE [LARGE SCALE GENOMIC DNA]</scope>
</reference>
<dbReference type="AlphaFoldDB" id="A0A1G2CLD4"/>
<dbReference type="Proteomes" id="UP000178348">
    <property type="component" value="Unassembled WGS sequence"/>
</dbReference>
<comment type="caution">
    <text evidence="1">The sequence shown here is derived from an EMBL/GenBank/DDBJ whole genome shotgun (WGS) entry which is preliminary data.</text>
</comment>
<organism evidence="1 2">
    <name type="scientific">Candidatus Liptonbacteria bacterium RIFCSPLOWO2_01_FULL_53_13</name>
    <dbReference type="NCBI Taxonomy" id="1798651"/>
    <lineage>
        <taxon>Bacteria</taxon>
        <taxon>Candidatus Liptoniibacteriota</taxon>
    </lineage>
</organism>
<protein>
    <submittedName>
        <fullName evidence="1">Uncharacterized protein</fullName>
    </submittedName>
</protein>